<feature type="transmembrane region" description="Helical" evidence="1">
    <location>
        <begin position="43"/>
        <end position="62"/>
    </location>
</feature>
<proteinExistence type="predicted"/>
<keyword evidence="1" id="KW-0472">Membrane</keyword>
<sequence length="71" mass="7588">MNTSTGGAALGGCHVVSGIAFFGEYAPKGQPVIIYSLIYNGTYMLPSFVISAIVIILVISVMPKKRFLQVH</sequence>
<organism evidence="2 3">
    <name type="scientific">Neobacillus rhizosphaerae</name>
    <dbReference type="NCBI Taxonomy" id="2880965"/>
    <lineage>
        <taxon>Bacteria</taxon>
        <taxon>Bacillati</taxon>
        <taxon>Bacillota</taxon>
        <taxon>Bacilli</taxon>
        <taxon>Bacillales</taxon>
        <taxon>Bacillaceae</taxon>
        <taxon>Neobacillus</taxon>
    </lineage>
</organism>
<dbReference type="Pfam" id="PF09515">
    <property type="entry name" value="Thia_YuaJ"/>
    <property type="match status" value="1"/>
</dbReference>
<dbReference type="EMBL" id="CALBWS010000002">
    <property type="protein sequence ID" value="CAH2713598.1"/>
    <property type="molecule type" value="Genomic_DNA"/>
</dbReference>
<evidence type="ECO:0000313" key="3">
    <source>
        <dbReference type="Proteomes" id="UP000838308"/>
    </source>
</evidence>
<keyword evidence="1" id="KW-0812">Transmembrane</keyword>
<keyword evidence="1" id="KW-1133">Transmembrane helix</keyword>
<accession>A0ABN8KJI3</accession>
<name>A0ABN8KJI3_9BACI</name>
<reference evidence="2" key="1">
    <citation type="submission" date="2022-04" db="EMBL/GenBank/DDBJ databases">
        <authorList>
            <person name="Criscuolo A."/>
        </authorList>
    </citation>
    <scope>NUCLEOTIDE SEQUENCE</scope>
    <source>
        <strain evidence="2">CIP111895</strain>
    </source>
</reference>
<dbReference type="RefSeq" id="WP_406603661.1">
    <property type="nucleotide sequence ID" value="NZ_CALBWS010000002.1"/>
</dbReference>
<protein>
    <submittedName>
        <fullName evidence="2">Uncharacterized protein</fullName>
    </submittedName>
</protein>
<comment type="caution">
    <text evidence="2">The sequence shown here is derived from an EMBL/GenBank/DDBJ whole genome shotgun (WGS) entry which is preliminary data.</text>
</comment>
<keyword evidence="3" id="KW-1185">Reference proteome</keyword>
<dbReference type="InterPro" id="IPR012651">
    <property type="entry name" value="Thia_Transptr_ThiT"/>
</dbReference>
<evidence type="ECO:0000313" key="2">
    <source>
        <dbReference type="EMBL" id="CAH2713598.1"/>
    </source>
</evidence>
<dbReference type="Proteomes" id="UP000838308">
    <property type="component" value="Unassembled WGS sequence"/>
</dbReference>
<gene>
    <name evidence="2" type="ORF">BACCIP111895_00734</name>
</gene>
<evidence type="ECO:0000256" key="1">
    <source>
        <dbReference type="SAM" id="Phobius"/>
    </source>
</evidence>
<dbReference type="Gene3D" id="1.10.1760.20">
    <property type="match status" value="1"/>
</dbReference>